<gene>
    <name evidence="1" type="ORF">Plec18167_008650</name>
</gene>
<evidence type="ECO:0000313" key="2">
    <source>
        <dbReference type="Proteomes" id="UP001583193"/>
    </source>
</evidence>
<proteinExistence type="predicted"/>
<accession>A0ABR3WVM0</accession>
<keyword evidence="2" id="KW-1185">Reference proteome</keyword>
<dbReference type="Proteomes" id="UP001583193">
    <property type="component" value="Unassembled WGS sequence"/>
</dbReference>
<reference evidence="1 2" key="1">
    <citation type="journal article" date="2024" name="IMA Fungus">
        <title>IMA Genome - F19 : A genome assembly and annotation guide to empower mycologists, including annotated draft genome sequences of Ceratocystis pirilliformis, Diaporthe australafricana, Fusarium ophioides, Paecilomyces lecythidis, and Sporothrix stenoceras.</title>
        <authorList>
            <person name="Aylward J."/>
            <person name="Wilson A.M."/>
            <person name="Visagie C.M."/>
            <person name="Spraker J."/>
            <person name="Barnes I."/>
            <person name="Buitendag C."/>
            <person name="Ceriani C."/>
            <person name="Del Mar Angel L."/>
            <person name="du Plessis D."/>
            <person name="Fuchs T."/>
            <person name="Gasser K."/>
            <person name="Kramer D."/>
            <person name="Li W."/>
            <person name="Munsamy K."/>
            <person name="Piso A."/>
            <person name="Price J.L."/>
            <person name="Sonnekus B."/>
            <person name="Thomas C."/>
            <person name="van der Nest A."/>
            <person name="van Dijk A."/>
            <person name="van Heerden A."/>
            <person name="van Vuuren N."/>
            <person name="Yilmaz N."/>
            <person name="Duong T.A."/>
            <person name="van der Merwe N.A."/>
            <person name="Wingfield M.J."/>
            <person name="Wingfield B.D."/>
        </authorList>
    </citation>
    <scope>NUCLEOTIDE SEQUENCE [LARGE SCALE GENOMIC DNA]</scope>
    <source>
        <strain evidence="1 2">CMW 18167</strain>
    </source>
</reference>
<comment type="caution">
    <text evidence="1">The sequence shown here is derived from an EMBL/GenBank/DDBJ whole genome shotgun (WGS) entry which is preliminary data.</text>
</comment>
<organism evidence="1 2">
    <name type="scientific">Paecilomyces lecythidis</name>
    <dbReference type="NCBI Taxonomy" id="3004212"/>
    <lineage>
        <taxon>Eukaryota</taxon>
        <taxon>Fungi</taxon>
        <taxon>Dikarya</taxon>
        <taxon>Ascomycota</taxon>
        <taxon>Pezizomycotina</taxon>
        <taxon>Eurotiomycetes</taxon>
        <taxon>Eurotiomycetidae</taxon>
        <taxon>Eurotiales</taxon>
        <taxon>Thermoascaceae</taxon>
        <taxon>Paecilomyces</taxon>
    </lineage>
</organism>
<dbReference type="EMBL" id="JAVDPF010000044">
    <property type="protein sequence ID" value="KAL1867379.1"/>
    <property type="molecule type" value="Genomic_DNA"/>
</dbReference>
<name>A0ABR3WVM0_9EURO</name>
<protein>
    <submittedName>
        <fullName evidence="1">Uncharacterized protein</fullName>
    </submittedName>
</protein>
<evidence type="ECO:0000313" key="1">
    <source>
        <dbReference type="EMBL" id="KAL1867379.1"/>
    </source>
</evidence>
<sequence length="281" mass="31747">MTDVGPQTSRTNRLAEIGVTYPFRIFDVDQGPWPRKITSIPAGSKGAKITGWYKWPWEYGTNLRRIDDPLPTGVVDNTPKGKSMGVQRVQRILNQLRYDDRFPPDTFRVCYEVGETTDSNDNEGLASKDFCSWVHDPSTYGYIAPRRLVRIERRWDGVPFWDRTTGIDLLHDAESQGCVAYGIASLVQDDAAFLQAAGASPHMDGTDIRKAEFEIFQDEFSSEQVKGVVWPVRSWADRGLTLSRGPDFEDNRKALSGTILQNAPWSEIDDYVKGNRRGPLI</sequence>